<dbReference type="PANTHER" id="PTHR22893:SF91">
    <property type="entry name" value="NADPH DEHYDROGENASE 2-RELATED"/>
    <property type="match status" value="1"/>
</dbReference>
<dbReference type="Proteomes" id="UP000820669">
    <property type="component" value="Unassembled WGS sequence"/>
</dbReference>
<sequence length="367" mass="39344">MPSQEVRRIVTRPLAADSPLLQPLTVGTLQTANRIWMAPLTRNRADTDGTPNELQAEYYAQRAGAGLIISEGSQPSAIGQGYPNTPGVHNDAQQAGWKRIAEAVHAKGSKIVIQLMHAGRISHPDTVAGQTPVAPSAVRPAGKVFTTGGEQEFPTPRELATDEVPGVVAEYADAARRAVAAGIDGIELHAANGYLLHQFLADGINQRTDNYGGSAENRARFVVEVAKATADAIGADRVGIRISPGNTFNDISEDDLTVYETLTSQLAELGLAYLHVLAEADDPIVGKLRALWPNTYVLNTGFGVESDRDQFERLIADGAVDAVTVGRKFIANPDLVRRWTEDAELNEADDTTFYGGDAKGYTDYPAL</sequence>
<dbReference type="PANTHER" id="PTHR22893">
    <property type="entry name" value="NADH OXIDOREDUCTASE-RELATED"/>
    <property type="match status" value="1"/>
</dbReference>
<dbReference type="InterPro" id="IPR001155">
    <property type="entry name" value="OxRdtase_FMN_N"/>
</dbReference>
<keyword evidence="3" id="KW-1185">Reference proteome</keyword>
<protein>
    <submittedName>
        <fullName evidence="2">Alkene reductase</fullName>
    </submittedName>
</protein>
<reference evidence="2 3" key="1">
    <citation type="submission" date="2020-04" db="EMBL/GenBank/DDBJ databases">
        <authorList>
            <person name="Klaysubun C."/>
            <person name="Duangmal K."/>
            <person name="Lipun K."/>
        </authorList>
    </citation>
    <scope>NUCLEOTIDE SEQUENCE [LARGE SCALE GENOMIC DNA]</scope>
    <source>
        <strain evidence="2 3">K10HN5</strain>
    </source>
</reference>
<evidence type="ECO:0000313" key="2">
    <source>
        <dbReference type="EMBL" id="NMH99727.1"/>
    </source>
</evidence>
<dbReference type="Pfam" id="PF00724">
    <property type="entry name" value="Oxidored_FMN"/>
    <property type="match status" value="1"/>
</dbReference>
<dbReference type="InterPro" id="IPR013785">
    <property type="entry name" value="Aldolase_TIM"/>
</dbReference>
<dbReference type="SUPFAM" id="SSF51395">
    <property type="entry name" value="FMN-linked oxidoreductases"/>
    <property type="match status" value="1"/>
</dbReference>
<gene>
    <name evidence="2" type="ORF">HF526_20755</name>
</gene>
<evidence type="ECO:0000313" key="3">
    <source>
        <dbReference type="Proteomes" id="UP000820669"/>
    </source>
</evidence>
<dbReference type="CDD" id="cd02933">
    <property type="entry name" value="OYE_like_FMN"/>
    <property type="match status" value="1"/>
</dbReference>
<dbReference type="Gene3D" id="3.20.20.70">
    <property type="entry name" value="Aldolase class I"/>
    <property type="match status" value="1"/>
</dbReference>
<feature type="domain" description="NADH:flavin oxidoreductase/NADH oxidase N-terminal" evidence="1">
    <location>
        <begin position="20"/>
        <end position="345"/>
    </location>
</feature>
<accession>A0ABX1SG05</accession>
<proteinExistence type="predicted"/>
<dbReference type="InterPro" id="IPR045247">
    <property type="entry name" value="Oye-like"/>
</dbReference>
<comment type="caution">
    <text evidence="2">The sequence shown here is derived from an EMBL/GenBank/DDBJ whole genome shotgun (WGS) entry which is preliminary data.</text>
</comment>
<evidence type="ECO:0000259" key="1">
    <source>
        <dbReference type="Pfam" id="PF00724"/>
    </source>
</evidence>
<name>A0ABX1SG05_9PSEU</name>
<dbReference type="EMBL" id="JAAXLA010000041">
    <property type="protein sequence ID" value="NMH99727.1"/>
    <property type="molecule type" value="Genomic_DNA"/>
</dbReference>
<organism evidence="2 3">
    <name type="scientific">Pseudonocardia acidicola</name>
    <dbReference type="NCBI Taxonomy" id="2724939"/>
    <lineage>
        <taxon>Bacteria</taxon>
        <taxon>Bacillati</taxon>
        <taxon>Actinomycetota</taxon>
        <taxon>Actinomycetes</taxon>
        <taxon>Pseudonocardiales</taxon>
        <taxon>Pseudonocardiaceae</taxon>
        <taxon>Pseudonocardia</taxon>
    </lineage>
</organism>